<sequence>IEHSNHRYFIDPRPVGYATHLWIVFDRRYMFINYYGIFQPSLPSFKHSEFPHTMLVGGSGQAFQSVTSSFHLSDYQFS</sequence>
<dbReference type="EMBL" id="MVGJ01000015">
    <property type="protein sequence ID" value="OOL83443.1"/>
    <property type="molecule type" value="Genomic_DNA"/>
</dbReference>
<organism evidence="1 2">
    <name type="scientific">Enterococcus faecium</name>
    <name type="common">Streptococcus faecium</name>
    <dbReference type="NCBI Taxonomy" id="1352"/>
    <lineage>
        <taxon>Bacteria</taxon>
        <taxon>Bacillati</taxon>
        <taxon>Bacillota</taxon>
        <taxon>Bacilli</taxon>
        <taxon>Lactobacillales</taxon>
        <taxon>Enterococcaceae</taxon>
        <taxon>Enterococcus</taxon>
    </lineage>
</organism>
<evidence type="ECO:0000313" key="1">
    <source>
        <dbReference type="EMBL" id="OOL83443.1"/>
    </source>
</evidence>
<feature type="non-terminal residue" evidence="1">
    <location>
        <position position="1"/>
    </location>
</feature>
<gene>
    <name evidence="1" type="ORF">B1P95_03505</name>
</gene>
<evidence type="ECO:0000313" key="2">
    <source>
        <dbReference type="Proteomes" id="UP000191171"/>
    </source>
</evidence>
<protein>
    <submittedName>
        <fullName evidence="1">Uncharacterized protein</fullName>
    </submittedName>
</protein>
<reference evidence="1 2" key="1">
    <citation type="submission" date="2017-02" db="EMBL/GenBank/DDBJ databases">
        <title>Clonality and virulence of isolates of VRE in Hematopoietic Stem Cell Transplanted (HSCT) patients.</title>
        <authorList>
            <person name="Marchi A.P."/>
            <person name="Martins R.C."/>
            <person name="Marie S.K."/>
            <person name="Levin A.S."/>
            <person name="Costa S.F."/>
        </authorList>
    </citation>
    <scope>NUCLEOTIDE SEQUENCE [LARGE SCALE GENOMIC DNA]</scope>
    <source>
        <strain evidence="1 2">LIM1759</strain>
    </source>
</reference>
<proteinExistence type="predicted"/>
<dbReference type="AlphaFoldDB" id="A0A1S8KV22"/>
<comment type="caution">
    <text evidence="1">The sequence shown here is derived from an EMBL/GenBank/DDBJ whole genome shotgun (WGS) entry which is preliminary data.</text>
</comment>
<dbReference type="Proteomes" id="UP000191171">
    <property type="component" value="Unassembled WGS sequence"/>
</dbReference>
<name>A0A1S8KV22_ENTFC</name>
<accession>A0A1S8KV22</accession>